<keyword evidence="1 3" id="KW-0238">DNA-binding</keyword>
<dbReference type="InterPro" id="IPR001867">
    <property type="entry name" value="OmpR/PhoB-type_DNA-bd"/>
</dbReference>
<dbReference type="InterPro" id="IPR001789">
    <property type="entry name" value="Sig_transdc_resp-reg_receiver"/>
</dbReference>
<feature type="domain" description="Response regulatory" evidence="4">
    <location>
        <begin position="1"/>
        <end position="26"/>
    </location>
</feature>
<keyword evidence="7" id="KW-1185">Reference proteome</keyword>
<name>A0A8J2BKC9_9BACT</name>
<accession>A0A8J2BKC9</accession>
<dbReference type="SUPFAM" id="SSF46894">
    <property type="entry name" value="C-terminal effector domain of the bipartite response regulators"/>
    <property type="match status" value="1"/>
</dbReference>
<dbReference type="InterPro" id="IPR016032">
    <property type="entry name" value="Sig_transdc_resp-reg_C-effctor"/>
</dbReference>
<evidence type="ECO:0000256" key="1">
    <source>
        <dbReference type="ARBA" id="ARBA00023125"/>
    </source>
</evidence>
<dbReference type="SMART" id="SM00862">
    <property type="entry name" value="Trans_reg_C"/>
    <property type="match status" value="1"/>
</dbReference>
<feature type="DNA-binding region" description="OmpR/PhoB-type" evidence="3">
    <location>
        <begin position="35"/>
        <end position="135"/>
    </location>
</feature>
<evidence type="ECO:0000256" key="2">
    <source>
        <dbReference type="PROSITE-ProRule" id="PRU00169"/>
    </source>
</evidence>
<evidence type="ECO:0000313" key="6">
    <source>
        <dbReference type="EMBL" id="CAF0699926.1"/>
    </source>
</evidence>
<dbReference type="PANTHER" id="PTHR48111">
    <property type="entry name" value="REGULATOR OF RPOS"/>
    <property type="match status" value="1"/>
</dbReference>
<dbReference type="Proteomes" id="UP000663859">
    <property type="component" value="Unassembled WGS sequence"/>
</dbReference>
<comment type="caution">
    <text evidence="2">Lacks conserved residue(s) required for the propagation of feature annotation.</text>
</comment>
<dbReference type="GO" id="GO:0006355">
    <property type="term" value="P:regulation of DNA-templated transcription"/>
    <property type="evidence" value="ECO:0007669"/>
    <property type="project" value="InterPro"/>
</dbReference>
<feature type="domain" description="OmpR/PhoB-type" evidence="5">
    <location>
        <begin position="35"/>
        <end position="135"/>
    </location>
</feature>
<reference evidence="6" key="1">
    <citation type="submission" date="2021-02" db="EMBL/GenBank/DDBJ databases">
        <authorList>
            <person name="Cremers G."/>
            <person name="Picone N."/>
        </authorList>
    </citation>
    <scope>NUCLEOTIDE SEQUENCE</scope>
    <source>
        <strain evidence="6">PQ17</strain>
    </source>
</reference>
<dbReference type="PROSITE" id="PS51755">
    <property type="entry name" value="OMPR_PHOB"/>
    <property type="match status" value="1"/>
</dbReference>
<dbReference type="GO" id="GO:0032993">
    <property type="term" value="C:protein-DNA complex"/>
    <property type="evidence" value="ECO:0007669"/>
    <property type="project" value="TreeGrafter"/>
</dbReference>
<evidence type="ECO:0000259" key="4">
    <source>
        <dbReference type="PROSITE" id="PS50110"/>
    </source>
</evidence>
<dbReference type="InterPro" id="IPR036388">
    <property type="entry name" value="WH-like_DNA-bd_sf"/>
</dbReference>
<dbReference type="RefSeq" id="WP_214096369.1">
    <property type="nucleotide sequence ID" value="NZ_CAJNOB010000025.1"/>
</dbReference>
<dbReference type="InterPro" id="IPR011006">
    <property type="entry name" value="CheY-like_superfamily"/>
</dbReference>
<sequence length="195" mass="22007">MDLGADDYITKPFSVGELIARIRATLRRVTEREQSPLLSSGGLMVDFVNRDVQVRGQRIHLTSTEYAQLALLARYPGRVLTHSYLLRNVWGPAYEKEVRYLRVYMARLRDKIEEDAACPKLSFDRARRRIPVAGRINVAIQRASDSVLAACLSEDCGLKARDWAIAVTVGGVSTGLVQTSYEDRKQMEPWHREGG</sequence>
<gene>
    <name evidence="6" type="ORF">MPNT_310013</name>
</gene>
<dbReference type="GO" id="GO:0000156">
    <property type="term" value="F:phosphorelay response regulator activity"/>
    <property type="evidence" value="ECO:0007669"/>
    <property type="project" value="TreeGrafter"/>
</dbReference>
<dbReference type="Gene3D" id="6.10.250.690">
    <property type="match status" value="1"/>
</dbReference>
<dbReference type="SUPFAM" id="SSF52172">
    <property type="entry name" value="CheY-like"/>
    <property type="match status" value="1"/>
</dbReference>
<evidence type="ECO:0000313" key="7">
    <source>
        <dbReference type="Proteomes" id="UP000663859"/>
    </source>
</evidence>
<proteinExistence type="predicted"/>
<dbReference type="EMBL" id="CAJNOB010000025">
    <property type="protein sequence ID" value="CAF0699926.1"/>
    <property type="molecule type" value="Genomic_DNA"/>
</dbReference>
<dbReference type="PANTHER" id="PTHR48111:SF50">
    <property type="entry name" value="KDP OPERON TRANSCRIPTIONAL REGULATORY PROTEIN KDPE"/>
    <property type="match status" value="1"/>
</dbReference>
<dbReference type="PROSITE" id="PS50110">
    <property type="entry name" value="RESPONSE_REGULATORY"/>
    <property type="match status" value="1"/>
</dbReference>
<dbReference type="AlphaFoldDB" id="A0A8J2BKC9"/>
<evidence type="ECO:0000256" key="3">
    <source>
        <dbReference type="PROSITE-ProRule" id="PRU01091"/>
    </source>
</evidence>
<dbReference type="Pfam" id="PF00486">
    <property type="entry name" value="Trans_reg_C"/>
    <property type="match status" value="1"/>
</dbReference>
<organism evidence="6 7">
    <name type="scientific">Candidatus Methylacidithermus pantelleriae</name>
    <dbReference type="NCBI Taxonomy" id="2744239"/>
    <lineage>
        <taxon>Bacteria</taxon>
        <taxon>Pseudomonadati</taxon>
        <taxon>Verrucomicrobiota</taxon>
        <taxon>Methylacidiphilae</taxon>
        <taxon>Methylacidiphilales</taxon>
        <taxon>Methylacidiphilaceae</taxon>
        <taxon>Candidatus Methylacidithermus</taxon>
    </lineage>
</organism>
<dbReference type="GO" id="GO:0005829">
    <property type="term" value="C:cytosol"/>
    <property type="evidence" value="ECO:0007669"/>
    <property type="project" value="TreeGrafter"/>
</dbReference>
<dbReference type="Gene3D" id="1.10.10.10">
    <property type="entry name" value="Winged helix-like DNA-binding domain superfamily/Winged helix DNA-binding domain"/>
    <property type="match status" value="1"/>
</dbReference>
<dbReference type="InterPro" id="IPR039420">
    <property type="entry name" value="WalR-like"/>
</dbReference>
<protein>
    <submittedName>
        <fullName evidence="6">Uncharacterized protein</fullName>
    </submittedName>
</protein>
<comment type="caution">
    <text evidence="6">The sequence shown here is derived from an EMBL/GenBank/DDBJ whole genome shotgun (WGS) entry which is preliminary data.</text>
</comment>
<dbReference type="GO" id="GO:0000976">
    <property type="term" value="F:transcription cis-regulatory region binding"/>
    <property type="evidence" value="ECO:0007669"/>
    <property type="project" value="TreeGrafter"/>
</dbReference>
<evidence type="ECO:0000259" key="5">
    <source>
        <dbReference type="PROSITE" id="PS51755"/>
    </source>
</evidence>
<dbReference type="CDD" id="cd00383">
    <property type="entry name" value="trans_reg_C"/>
    <property type="match status" value="1"/>
</dbReference>